<dbReference type="EMBL" id="ML004745">
    <property type="protein sequence ID" value="RKP28632.1"/>
    <property type="molecule type" value="Genomic_DNA"/>
</dbReference>
<dbReference type="OrthoDB" id="188042at2759"/>
<dbReference type="InterPro" id="IPR009291">
    <property type="entry name" value="Vps62"/>
</dbReference>
<feature type="non-terminal residue" evidence="2">
    <location>
        <position position="280"/>
    </location>
</feature>
<evidence type="ECO:0008006" key="4">
    <source>
        <dbReference type="Google" id="ProtNLM"/>
    </source>
</evidence>
<accession>A0A4P9Z8P0</accession>
<evidence type="ECO:0000256" key="1">
    <source>
        <dbReference type="SAM" id="MobiDB-lite"/>
    </source>
</evidence>
<keyword evidence="3" id="KW-1185">Reference proteome</keyword>
<reference evidence="3" key="1">
    <citation type="journal article" date="2018" name="Nat. Microbiol.">
        <title>Leveraging single-cell genomics to expand the fungal tree of life.</title>
        <authorList>
            <person name="Ahrendt S.R."/>
            <person name="Quandt C.A."/>
            <person name="Ciobanu D."/>
            <person name="Clum A."/>
            <person name="Salamov A."/>
            <person name="Andreopoulos B."/>
            <person name="Cheng J.F."/>
            <person name="Woyke T."/>
            <person name="Pelin A."/>
            <person name="Henrissat B."/>
            <person name="Reynolds N.K."/>
            <person name="Benny G.L."/>
            <person name="Smith M.E."/>
            <person name="James T.Y."/>
            <person name="Grigoriev I.V."/>
        </authorList>
    </citation>
    <scope>NUCLEOTIDE SEQUENCE [LARGE SCALE GENOMIC DNA]</scope>
    <source>
        <strain evidence="3">Baker2002</strain>
    </source>
</reference>
<feature type="non-terminal residue" evidence="2">
    <location>
        <position position="1"/>
    </location>
</feature>
<feature type="region of interest" description="Disordered" evidence="1">
    <location>
        <begin position="1"/>
        <end position="25"/>
    </location>
</feature>
<dbReference type="PANTHER" id="PTHR48220">
    <property type="match status" value="1"/>
</dbReference>
<dbReference type="InterPro" id="IPR053102">
    <property type="entry name" value="VPS_Associated"/>
</dbReference>
<evidence type="ECO:0000313" key="2">
    <source>
        <dbReference type="EMBL" id="RKP28632.1"/>
    </source>
</evidence>
<dbReference type="GO" id="GO:0000329">
    <property type="term" value="C:fungal-type vacuole membrane"/>
    <property type="evidence" value="ECO:0007669"/>
    <property type="project" value="TreeGrafter"/>
</dbReference>
<gene>
    <name evidence="2" type="ORF">METBISCDRAFT_3063</name>
</gene>
<name>A0A4P9Z8P0_9ASCO</name>
<proteinExistence type="predicted"/>
<dbReference type="Pfam" id="PF06101">
    <property type="entry name" value="Vps62"/>
    <property type="match status" value="1"/>
</dbReference>
<organism evidence="2 3">
    <name type="scientific">Metschnikowia bicuspidata</name>
    <dbReference type="NCBI Taxonomy" id="27322"/>
    <lineage>
        <taxon>Eukaryota</taxon>
        <taxon>Fungi</taxon>
        <taxon>Dikarya</taxon>
        <taxon>Ascomycota</taxon>
        <taxon>Saccharomycotina</taxon>
        <taxon>Pichiomycetes</taxon>
        <taxon>Metschnikowiaceae</taxon>
        <taxon>Metschnikowia</taxon>
    </lineage>
</organism>
<dbReference type="Proteomes" id="UP000268321">
    <property type="component" value="Unassembled WGS sequence"/>
</dbReference>
<evidence type="ECO:0000313" key="3">
    <source>
        <dbReference type="Proteomes" id="UP000268321"/>
    </source>
</evidence>
<protein>
    <recommendedName>
        <fullName evidence="4">Vacuolar protein sorting-associated protein 62</fullName>
    </recommendedName>
</protein>
<dbReference type="PANTHER" id="PTHR48220:SF1">
    <property type="entry name" value="VACUOLAR PROTEIN SORTING-ASSOCIATED PROTEIN 62-RELATED"/>
    <property type="match status" value="1"/>
</dbReference>
<sequence>INNIFKSPLDSKNYPPIMPRPSPEQRTLRYGQLPQYVIDYAPYVHLYLEERYMPYDVRDFVSHFHAEFGNGTVIDVDDGCLDIALLSALPKDKDIYLTSNEDFVSDPDWITGVHNQPSLVDGKIENAPAILIVVDKGNGWVDAFWFYFYSFNLGPFVLGGGPYGNHVGDWEHSLMRFYKGMPLILWMSAHGGGGAFFFDRLEKHEVETNHPIIYSARGTHANYVSVGTHPHDLPYQILCDFTDKGPLWNPAKNYLGYFYDGSFVLPIEENANSEHTWREL</sequence>
<dbReference type="AlphaFoldDB" id="A0A4P9Z8P0"/>
<dbReference type="GO" id="GO:0006623">
    <property type="term" value="P:protein targeting to vacuole"/>
    <property type="evidence" value="ECO:0007669"/>
    <property type="project" value="TreeGrafter"/>
</dbReference>